<feature type="transmembrane region" description="Helical" evidence="9">
    <location>
        <begin position="387"/>
        <end position="408"/>
    </location>
</feature>
<evidence type="ECO:0000256" key="9">
    <source>
        <dbReference type="SAM" id="Phobius"/>
    </source>
</evidence>
<dbReference type="InterPro" id="IPR002110">
    <property type="entry name" value="Ankyrin_rpt"/>
</dbReference>
<dbReference type="EMBL" id="OU594958">
    <property type="protein sequence ID" value="CAG9282663.1"/>
    <property type="molecule type" value="Genomic_DNA"/>
</dbReference>
<protein>
    <recommendedName>
        <fullName evidence="10">Ion transport domain-containing protein</fullName>
    </recommendedName>
</protein>
<evidence type="ECO:0000256" key="4">
    <source>
        <dbReference type="ARBA" id="ARBA00022989"/>
    </source>
</evidence>
<feature type="transmembrane region" description="Helical" evidence="9">
    <location>
        <begin position="743"/>
        <end position="768"/>
    </location>
</feature>
<reference evidence="11" key="1">
    <citation type="submission" date="2022-02" db="EMBL/GenBank/DDBJ databases">
        <authorList>
            <person name="Giguere J D."/>
        </authorList>
    </citation>
    <scope>NUCLEOTIDE SEQUENCE</scope>
    <source>
        <strain evidence="11">CCAP 1055/1</strain>
    </source>
</reference>
<dbReference type="PANTHER" id="PTHR24153">
    <property type="entry name" value="ESPIN"/>
    <property type="match status" value="1"/>
</dbReference>
<feature type="transmembrane region" description="Helical" evidence="9">
    <location>
        <begin position="534"/>
        <end position="557"/>
    </location>
</feature>
<evidence type="ECO:0000256" key="8">
    <source>
        <dbReference type="SAM" id="MobiDB-lite"/>
    </source>
</evidence>
<dbReference type="Pfam" id="PF00520">
    <property type="entry name" value="Ion_trans"/>
    <property type="match status" value="1"/>
</dbReference>
<dbReference type="GO" id="GO:0005737">
    <property type="term" value="C:cytoplasm"/>
    <property type="evidence" value="ECO:0007669"/>
    <property type="project" value="TreeGrafter"/>
</dbReference>
<dbReference type="InterPro" id="IPR036770">
    <property type="entry name" value="Ankyrin_rpt-contain_sf"/>
</dbReference>
<feature type="compositionally biased region" description="Acidic residues" evidence="8">
    <location>
        <begin position="27"/>
        <end position="39"/>
    </location>
</feature>
<dbReference type="Proteomes" id="UP000836788">
    <property type="component" value="Chromosome 17"/>
</dbReference>
<dbReference type="GO" id="GO:0016020">
    <property type="term" value="C:membrane"/>
    <property type="evidence" value="ECO:0007669"/>
    <property type="project" value="UniProtKB-SubCell"/>
</dbReference>
<comment type="subcellular location">
    <subcellularLocation>
        <location evidence="1">Membrane</location>
        <topology evidence="1">Multi-pass membrane protein</topology>
    </subcellularLocation>
</comment>
<sequence>MSRPYDGQTPAEQATFAREELMHLDEESMMDDYNDDETENNQSFLNLLPEDDEAGNDDPAQLFAILEDAINQTAKQTGDTGRALTAVEQQQKRENAEHTWDRVRRWMWAHPQVEQRQAAAFIRGQADATALHLMCKLHNPPDDIIQAIVDSAVDVVSWTDAHGWLPLHHACANGVSPETMKVLVDAYPAGKLQQDNMRRTPLHFYATRNSDSTVIMTTNTELLADDGAAELTDRGGMLPMHYACAYGTDPAVLEVLAQVYPASLTAKENKGRTPMHLAMVNAHRDASPNVIHFLLEYAESRATVNVRDQDGYLPLHLLALGLKGYTADESTKRSNVSACLSMYMDAEPQAAADFLTAIQDLPDWLQDTAVVSKHVRNVLNYKIVQPFPTSILMLDGYFLIVLIVCFAFSTKYYIDFLFEPESNKTDIDIYIVFLFIGASYFLMRELVQVASLVSLGSFSSWWSDAANWLDVGVITMVYYYAICMSMDSPVDRNLFRSGAAFGQGILYVAVIVYLKSTYVDFAVFVGGVLYVVQRLTAFLTAVGVILLAFAQMFYFIYVDGEMCTNRLQPDDLNYDADLDCRFSHCSFEESLLRVYSMMMGEIGDEKRYSAGPTSLVAQILYVGYAFLVVILLSNVLIAIVTDSYEIIQNDRAAIVFWTNRLDFVAEMDAITYGAQRRLGCFRKRKTPMQVEEIPNAPGLVSDDYNDRNGSSDFFRYGWQQVMLLFDANLYEEIDPIESLVYNIFRIACIVFVIPLWLIMGAATAGWLWPPQVREALFCQKGTTTSRSEIERKKLEQLRTIQTDLTSLKSDIVREMTSDRDEMIRMKLEVEGVQAEVLSDLIQVRELITSLLGT</sequence>
<dbReference type="GO" id="GO:0005216">
    <property type="term" value="F:monoatomic ion channel activity"/>
    <property type="evidence" value="ECO:0007669"/>
    <property type="project" value="InterPro"/>
</dbReference>
<keyword evidence="2 9" id="KW-0812">Transmembrane</keyword>
<feature type="domain" description="Ion transport" evidence="10">
    <location>
        <begin position="399"/>
        <end position="650"/>
    </location>
</feature>
<keyword evidence="4 9" id="KW-1133">Transmembrane helix</keyword>
<proteinExistence type="predicted"/>
<keyword evidence="3" id="KW-0677">Repeat</keyword>
<dbReference type="PANTHER" id="PTHR24153:SF8">
    <property type="entry name" value="FORKED, ISOFORM F"/>
    <property type="match status" value="1"/>
</dbReference>
<evidence type="ECO:0000313" key="11">
    <source>
        <dbReference type="EMBL" id="CAG9282663.1"/>
    </source>
</evidence>
<evidence type="ECO:0000256" key="5">
    <source>
        <dbReference type="ARBA" id="ARBA00023043"/>
    </source>
</evidence>
<dbReference type="GO" id="GO:0051015">
    <property type="term" value="F:actin filament binding"/>
    <property type="evidence" value="ECO:0007669"/>
    <property type="project" value="TreeGrafter"/>
</dbReference>
<feature type="repeat" description="ANK" evidence="7">
    <location>
        <begin position="270"/>
        <end position="306"/>
    </location>
</feature>
<dbReference type="Pfam" id="PF13857">
    <property type="entry name" value="Ank_5"/>
    <property type="match status" value="1"/>
</dbReference>
<dbReference type="Gene3D" id="1.25.40.20">
    <property type="entry name" value="Ankyrin repeat-containing domain"/>
    <property type="match status" value="1"/>
</dbReference>
<gene>
    <name evidence="11" type="ORF">PTTT1_LOCUS20334</name>
</gene>
<evidence type="ECO:0000256" key="3">
    <source>
        <dbReference type="ARBA" id="ARBA00022737"/>
    </source>
</evidence>
<evidence type="ECO:0000256" key="2">
    <source>
        <dbReference type="ARBA" id="ARBA00022692"/>
    </source>
</evidence>
<evidence type="ECO:0000256" key="1">
    <source>
        <dbReference type="ARBA" id="ARBA00004141"/>
    </source>
</evidence>
<evidence type="ECO:0000256" key="7">
    <source>
        <dbReference type="PROSITE-ProRule" id="PRU00023"/>
    </source>
</evidence>
<name>A0A8J9T2A1_PHATR</name>
<feature type="transmembrane region" description="Helical" evidence="9">
    <location>
        <begin position="615"/>
        <end position="640"/>
    </location>
</feature>
<feature type="transmembrane region" description="Helical" evidence="9">
    <location>
        <begin position="429"/>
        <end position="453"/>
    </location>
</feature>
<feature type="transmembrane region" description="Helical" evidence="9">
    <location>
        <begin position="465"/>
        <end position="482"/>
    </location>
</feature>
<dbReference type="PROSITE" id="PS50088">
    <property type="entry name" value="ANK_REPEAT"/>
    <property type="match status" value="1"/>
</dbReference>
<dbReference type="InterPro" id="IPR052420">
    <property type="entry name" value="Espin/Espin-like"/>
</dbReference>
<accession>A0A8J9T2A1</accession>
<dbReference type="GO" id="GO:0051017">
    <property type="term" value="P:actin filament bundle assembly"/>
    <property type="evidence" value="ECO:0007669"/>
    <property type="project" value="TreeGrafter"/>
</dbReference>
<evidence type="ECO:0000256" key="6">
    <source>
        <dbReference type="ARBA" id="ARBA00023136"/>
    </source>
</evidence>
<organism evidence="11">
    <name type="scientific">Phaeodactylum tricornutum</name>
    <name type="common">Diatom</name>
    <dbReference type="NCBI Taxonomy" id="2850"/>
    <lineage>
        <taxon>Eukaryota</taxon>
        <taxon>Sar</taxon>
        <taxon>Stramenopiles</taxon>
        <taxon>Ochrophyta</taxon>
        <taxon>Bacillariophyta</taxon>
        <taxon>Bacillariophyceae</taxon>
        <taxon>Bacillariophycidae</taxon>
        <taxon>Naviculales</taxon>
        <taxon>Phaeodactylaceae</taxon>
        <taxon>Phaeodactylum</taxon>
    </lineage>
</organism>
<keyword evidence="6 9" id="KW-0472">Membrane</keyword>
<feature type="region of interest" description="Disordered" evidence="8">
    <location>
        <begin position="23"/>
        <end position="42"/>
    </location>
</feature>
<dbReference type="InterPro" id="IPR005821">
    <property type="entry name" value="Ion_trans_dom"/>
</dbReference>
<dbReference type="SMART" id="SM00248">
    <property type="entry name" value="ANK"/>
    <property type="match status" value="5"/>
</dbReference>
<dbReference type="SUPFAM" id="SSF48403">
    <property type="entry name" value="Ankyrin repeat"/>
    <property type="match status" value="1"/>
</dbReference>
<evidence type="ECO:0000259" key="10">
    <source>
        <dbReference type="Pfam" id="PF00520"/>
    </source>
</evidence>
<keyword evidence="5 7" id="KW-0040">ANK repeat</keyword>
<dbReference type="AlphaFoldDB" id="A0A8J9T2A1"/>